<organism evidence="1 2">
    <name type="scientific">Lasiodiplodia mahajangana</name>
    <dbReference type="NCBI Taxonomy" id="1108764"/>
    <lineage>
        <taxon>Eukaryota</taxon>
        <taxon>Fungi</taxon>
        <taxon>Dikarya</taxon>
        <taxon>Ascomycota</taxon>
        <taxon>Pezizomycotina</taxon>
        <taxon>Dothideomycetes</taxon>
        <taxon>Dothideomycetes incertae sedis</taxon>
        <taxon>Botryosphaeriales</taxon>
        <taxon>Botryosphaeriaceae</taxon>
        <taxon>Lasiodiplodia</taxon>
    </lineage>
</organism>
<name>A0ACC2JHM6_9PEZI</name>
<protein>
    <submittedName>
        <fullName evidence="1">Uncharacterized protein</fullName>
    </submittedName>
</protein>
<keyword evidence="2" id="KW-1185">Reference proteome</keyword>
<evidence type="ECO:0000313" key="2">
    <source>
        <dbReference type="Proteomes" id="UP001153332"/>
    </source>
</evidence>
<dbReference type="Proteomes" id="UP001153332">
    <property type="component" value="Unassembled WGS sequence"/>
</dbReference>
<accession>A0ACC2JHM6</accession>
<gene>
    <name evidence="1" type="ORF">O1611_g6767</name>
</gene>
<proteinExistence type="predicted"/>
<dbReference type="EMBL" id="JAPUUL010001660">
    <property type="protein sequence ID" value="KAJ8126869.1"/>
    <property type="molecule type" value="Genomic_DNA"/>
</dbReference>
<reference evidence="1" key="1">
    <citation type="submission" date="2022-12" db="EMBL/GenBank/DDBJ databases">
        <title>Genome Sequence of Lasiodiplodia mahajangana.</title>
        <authorList>
            <person name="Buettner E."/>
        </authorList>
    </citation>
    <scope>NUCLEOTIDE SEQUENCE</scope>
    <source>
        <strain evidence="1">VT137</strain>
    </source>
</reference>
<evidence type="ECO:0000313" key="1">
    <source>
        <dbReference type="EMBL" id="KAJ8126869.1"/>
    </source>
</evidence>
<sequence>MLHYTTEAYLTLPRTSEFGYIWQKVTPGFAIDHQYLLRHILAFSALHLAYLRPDKLQKYSLVATQHQSLGLQQFRSALTQISEDDCHVLFMASSFVINVHLATLATRIAAEDTSATAVEDIIEMFVLVKGMSAVLNTWEHIIHGGCLNPMFARTPVTGPRPFWDEISDRLRHLKATLPKTEKDPIIAEMLEDETQRLSNTFQLAIDTAPAPELRTLLTWPVYASDTYVRLLRVGCPGALIILAFYCAIVHEAESSTWYSRGLSSRIVQQIQTRLEPEWVDLMQWPLERTGAGAMTSHSLHG</sequence>
<comment type="caution">
    <text evidence="1">The sequence shown here is derived from an EMBL/GenBank/DDBJ whole genome shotgun (WGS) entry which is preliminary data.</text>
</comment>